<reference evidence="2" key="1">
    <citation type="journal article" date="2020" name="Nature">
        <title>Giant virus diversity and host interactions through global metagenomics.</title>
        <authorList>
            <person name="Schulz F."/>
            <person name="Roux S."/>
            <person name="Paez-Espino D."/>
            <person name="Jungbluth S."/>
            <person name="Walsh D.A."/>
            <person name="Denef V.J."/>
            <person name="McMahon K.D."/>
            <person name="Konstantinidis K.T."/>
            <person name="Eloe-Fadrosh E.A."/>
            <person name="Kyrpides N.C."/>
            <person name="Woyke T."/>
        </authorList>
    </citation>
    <scope>NUCLEOTIDE SEQUENCE</scope>
    <source>
        <strain evidence="2">GVMAG-M-3300023184-16</strain>
    </source>
</reference>
<keyword evidence="1" id="KW-0812">Transmembrane</keyword>
<protein>
    <submittedName>
        <fullName evidence="2">Uncharacterized protein</fullName>
    </submittedName>
</protein>
<dbReference type="AlphaFoldDB" id="A0A6C0HTD9"/>
<organism evidence="2">
    <name type="scientific">viral metagenome</name>
    <dbReference type="NCBI Taxonomy" id="1070528"/>
    <lineage>
        <taxon>unclassified sequences</taxon>
        <taxon>metagenomes</taxon>
        <taxon>organismal metagenomes</taxon>
    </lineage>
</organism>
<proteinExistence type="predicted"/>
<feature type="transmembrane region" description="Helical" evidence="1">
    <location>
        <begin position="21"/>
        <end position="44"/>
    </location>
</feature>
<dbReference type="EMBL" id="MN740015">
    <property type="protein sequence ID" value="QHT84018.1"/>
    <property type="molecule type" value="Genomic_DNA"/>
</dbReference>
<sequence length="163" mass="19376">MNNKNLHFARPINFITCSWDAVLLFMILLFFIGILLICLNLLVYSQYYEHNPHCYPVMYFFGQKEGCRQTISSYAQVHTMKQKFSTKPIDTSRLITQRPKRDACGKPEQFDNNYQHTGILDSFLSGFSQFWDSYLNILEYFIKTIKDINYRLFVEFLYPIFGN</sequence>
<evidence type="ECO:0000313" key="2">
    <source>
        <dbReference type="EMBL" id="QHT84018.1"/>
    </source>
</evidence>
<keyword evidence="1" id="KW-0472">Membrane</keyword>
<keyword evidence="1" id="KW-1133">Transmembrane helix</keyword>
<evidence type="ECO:0000256" key="1">
    <source>
        <dbReference type="SAM" id="Phobius"/>
    </source>
</evidence>
<accession>A0A6C0HTD9</accession>
<name>A0A6C0HTD9_9ZZZZ</name>